<evidence type="ECO:0000256" key="4">
    <source>
        <dbReference type="ARBA" id="ARBA00022927"/>
    </source>
</evidence>
<feature type="domain" description="AP complex mu/sigma subunit" evidence="7">
    <location>
        <begin position="1"/>
        <end position="141"/>
    </location>
</feature>
<name>A0A5J4W9K3_9EUKA</name>
<sequence length="142" mass="17204">MLHFFYLINRLGRIRVGKYYVPYDENEKRELEAQALRLITKRPKDQTHFIEFRNMKLIFRRYAGLFFIVGVDSNDNELAYLEVIHLFVEALDEYFGNVCELDLVYWFYKVYAMLDEIFLGGEIQETSRRVVVDRIRELDEQE</sequence>
<reference evidence="8 9" key="1">
    <citation type="submission" date="2019-03" db="EMBL/GenBank/DDBJ databases">
        <title>Single cell metagenomics reveals metabolic interactions within the superorganism composed of flagellate Streblomastix strix and complex community of Bacteroidetes bacteria on its surface.</title>
        <authorList>
            <person name="Treitli S.C."/>
            <person name="Kolisko M."/>
            <person name="Husnik F."/>
            <person name="Keeling P."/>
            <person name="Hampl V."/>
        </authorList>
    </citation>
    <scope>NUCLEOTIDE SEQUENCE [LARGE SCALE GENOMIC DNA]</scope>
    <source>
        <strain evidence="8">ST1C</strain>
    </source>
</reference>
<dbReference type="GO" id="GO:0006886">
    <property type="term" value="P:intracellular protein transport"/>
    <property type="evidence" value="ECO:0007669"/>
    <property type="project" value="UniProtKB-UniRule"/>
</dbReference>
<protein>
    <recommendedName>
        <fullName evidence="6">AP complex subunit sigma</fullName>
    </recommendedName>
</protein>
<keyword evidence="5 6" id="KW-0472">Membrane</keyword>
<dbReference type="AlphaFoldDB" id="A0A5J4W9K3"/>
<dbReference type="PANTHER" id="PTHR11753">
    <property type="entry name" value="ADAPTOR COMPLEXES SMALL SUBUNIT FAMILY"/>
    <property type="match status" value="1"/>
</dbReference>
<comment type="subcellular location">
    <subcellularLocation>
        <location evidence="1">Endomembrane system</location>
    </subcellularLocation>
</comment>
<dbReference type="EMBL" id="SNRW01002960">
    <property type="protein sequence ID" value="KAA6391192.1"/>
    <property type="molecule type" value="Genomic_DNA"/>
</dbReference>
<dbReference type="Proteomes" id="UP000324800">
    <property type="component" value="Unassembled WGS sequence"/>
</dbReference>
<evidence type="ECO:0000256" key="2">
    <source>
        <dbReference type="ARBA" id="ARBA00006972"/>
    </source>
</evidence>
<dbReference type="FunFam" id="3.30.450.60:FF:000010">
    <property type="entry name" value="AP complex subunit sigma"/>
    <property type="match status" value="1"/>
</dbReference>
<proteinExistence type="inferred from homology"/>
<keyword evidence="3 6" id="KW-0813">Transport</keyword>
<dbReference type="InterPro" id="IPR011012">
    <property type="entry name" value="Longin-like_dom_sf"/>
</dbReference>
<dbReference type="Gene3D" id="3.30.450.60">
    <property type="match status" value="1"/>
</dbReference>
<evidence type="ECO:0000256" key="1">
    <source>
        <dbReference type="ARBA" id="ARBA00004308"/>
    </source>
</evidence>
<comment type="similarity">
    <text evidence="2 6">Belongs to the adaptor complexes small subunit family.</text>
</comment>
<dbReference type="GO" id="GO:0005737">
    <property type="term" value="C:cytoplasm"/>
    <property type="evidence" value="ECO:0007669"/>
    <property type="project" value="UniProtKB-ARBA"/>
</dbReference>
<dbReference type="OrthoDB" id="371463at2759"/>
<organism evidence="8 9">
    <name type="scientific">Streblomastix strix</name>
    <dbReference type="NCBI Taxonomy" id="222440"/>
    <lineage>
        <taxon>Eukaryota</taxon>
        <taxon>Metamonada</taxon>
        <taxon>Preaxostyla</taxon>
        <taxon>Oxymonadida</taxon>
        <taxon>Streblomastigidae</taxon>
        <taxon>Streblomastix</taxon>
    </lineage>
</organism>
<gene>
    <name evidence="8" type="ORF">EZS28_013281</name>
</gene>
<dbReference type="GO" id="GO:0012505">
    <property type="term" value="C:endomembrane system"/>
    <property type="evidence" value="ECO:0007669"/>
    <property type="project" value="UniProtKB-SubCell"/>
</dbReference>
<dbReference type="InterPro" id="IPR016635">
    <property type="entry name" value="AP_complex_ssu"/>
</dbReference>
<evidence type="ECO:0000256" key="3">
    <source>
        <dbReference type="ARBA" id="ARBA00022448"/>
    </source>
</evidence>
<evidence type="ECO:0000313" key="8">
    <source>
        <dbReference type="EMBL" id="KAA6391192.1"/>
    </source>
</evidence>
<accession>A0A5J4W9K3</accession>
<keyword evidence="4 6" id="KW-0653">Protein transport</keyword>
<dbReference type="SUPFAM" id="SSF64356">
    <property type="entry name" value="SNARE-like"/>
    <property type="match status" value="1"/>
</dbReference>
<evidence type="ECO:0000259" key="7">
    <source>
        <dbReference type="Pfam" id="PF01217"/>
    </source>
</evidence>
<dbReference type="PIRSF" id="PIRSF015588">
    <property type="entry name" value="AP_complex_sigma"/>
    <property type="match status" value="1"/>
</dbReference>
<dbReference type="Pfam" id="PF01217">
    <property type="entry name" value="Clat_adaptor_s"/>
    <property type="match status" value="1"/>
</dbReference>
<dbReference type="InterPro" id="IPR022775">
    <property type="entry name" value="AP_mu_sigma_su"/>
</dbReference>
<evidence type="ECO:0000256" key="6">
    <source>
        <dbReference type="PIRNR" id="PIRNR015588"/>
    </source>
</evidence>
<comment type="caution">
    <text evidence="8">The sequence shown here is derived from an EMBL/GenBank/DDBJ whole genome shotgun (WGS) entry which is preliminary data.</text>
</comment>
<evidence type="ECO:0000256" key="5">
    <source>
        <dbReference type="ARBA" id="ARBA00023136"/>
    </source>
</evidence>
<evidence type="ECO:0000313" key="9">
    <source>
        <dbReference type="Proteomes" id="UP000324800"/>
    </source>
</evidence>